<sequence length="280" mass="31787">MKQVANFAVLASRRMIFDLPVCDLNWEDALNFINQLASLPVGQTVISFVNAHNMLLMLRDGDYRDVLAQNLVLPDGVGLDIASRAAHGISFPANLNGTDFVPALLTFMERPKRIGLIGGRRDVIEKAAENFREHAPWHEFIVIADGYFDKAKSDLITAEVNRQKIDVLIVAMGTPLQEKWVAEHIDAQHARLVLTVGALFDFVSGTVPRAPALVRALRFEWMFRLLQEPRRLWRRYILGVPLFFYQVIRHQFGRKERMLRAAEPQPTPLLQLPSRDKLAG</sequence>
<dbReference type="CDD" id="cd06533">
    <property type="entry name" value="Glyco_transf_WecG_TagA"/>
    <property type="match status" value="1"/>
</dbReference>
<dbReference type="NCBIfam" id="TIGR00696">
    <property type="entry name" value="wecG_tagA_cpsF"/>
    <property type="match status" value="1"/>
</dbReference>
<proteinExistence type="predicted"/>
<protein>
    <submittedName>
        <fullName evidence="3">Glycosyltransferase</fullName>
    </submittedName>
</protein>
<keyword evidence="4" id="KW-1185">Reference proteome</keyword>
<dbReference type="KEGG" id="rjg:CCGE525_04315"/>
<organism evidence="3 4">
    <name type="scientific">Rhizobium jaguaris</name>
    <dbReference type="NCBI Taxonomy" id="1312183"/>
    <lineage>
        <taxon>Bacteria</taxon>
        <taxon>Pseudomonadati</taxon>
        <taxon>Pseudomonadota</taxon>
        <taxon>Alphaproteobacteria</taxon>
        <taxon>Hyphomicrobiales</taxon>
        <taxon>Rhizobiaceae</taxon>
        <taxon>Rhizobium/Agrobacterium group</taxon>
        <taxon>Rhizobium</taxon>
    </lineage>
</organism>
<dbReference type="GO" id="GO:0016758">
    <property type="term" value="F:hexosyltransferase activity"/>
    <property type="evidence" value="ECO:0007669"/>
    <property type="project" value="TreeGrafter"/>
</dbReference>
<keyword evidence="1" id="KW-0328">Glycosyltransferase</keyword>
<accession>A0A387FH30</accession>
<dbReference type="PANTHER" id="PTHR34136">
    <property type="match status" value="1"/>
</dbReference>
<dbReference type="OrthoDB" id="9771846at2"/>
<gene>
    <name evidence="3" type="ORF">CCGE525_04315</name>
</gene>
<evidence type="ECO:0000256" key="2">
    <source>
        <dbReference type="ARBA" id="ARBA00022679"/>
    </source>
</evidence>
<dbReference type="RefSeq" id="WP_120703210.1">
    <property type="nucleotide sequence ID" value="NZ_CP032694.1"/>
</dbReference>
<evidence type="ECO:0000313" key="4">
    <source>
        <dbReference type="Proteomes" id="UP000282195"/>
    </source>
</evidence>
<evidence type="ECO:0000313" key="3">
    <source>
        <dbReference type="EMBL" id="AYG58128.1"/>
    </source>
</evidence>
<dbReference type="Pfam" id="PF03808">
    <property type="entry name" value="Glyco_tran_WecG"/>
    <property type="match status" value="1"/>
</dbReference>
<dbReference type="EMBL" id="CP032694">
    <property type="protein sequence ID" value="AYG58128.1"/>
    <property type="molecule type" value="Genomic_DNA"/>
</dbReference>
<evidence type="ECO:0000256" key="1">
    <source>
        <dbReference type="ARBA" id="ARBA00022676"/>
    </source>
</evidence>
<name>A0A387FH30_9HYPH</name>
<dbReference type="AlphaFoldDB" id="A0A387FH30"/>
<dbReference type="InterPro" id="IPR004629">
    <property type="entry name" value="WecG_TagA_CpsF"/>
</dbReference>
<reference evidence="3 4" key="1">
    <citation type="submission" date="2018-10" db="EMBL/GenBank/DDBJ databases">
        <title>Rhizobium etli, R. leguminosarum and a new Rhizobium genospecies from Phaseolus dumosus.</title>
        <authorList>
            <person name="Ramirez-Puebla S.T."/>
            <person name="Rogel-Hernandez M.A."/>
            <person name="Guerrero G."/>
            <person name="Ormeno-Orrillo E."/>
            <person name="Martinez-Romero J.C."/>
            <person name="Negrete-Yankelevich S."/>
            <person name="Martinez-Romero E."/>
        </authorList>
    </citation>
    <scope>NUCLEOTIDE SEQUENCE [LARGE SCALE GENOMIC DNA]</scope>
    <source>
        <strain evidence="3 4">CCGE525</strain>
    </source>
</reference>
<keyword evidence="2 3" id="KW-0808">Transferase</keyword>
<dbReference type="Proteomes" id="UP000282195">
    <property type="component" value="Chromosome"/>
</dbReference>
<dbReference type="PANTHER" id="PTHR34136:SF1">
    <property type="entry name" value="UDP-N-ACETYL-D-MANNOSAMINURONIC ACID TRANSFERASE"/>
    <property type="match status" value="1"/>
</dbReference>